<dbReference type="InterPro" id="IPR038718">
    <property type="entry name" value="SNF2-like_sf"/>
</dbReference>
<evidence type="ECO:0000313" key="5">
    <source>
        <dbReference type="Proteomes" id="UP000754883"/>
    </source>
</evidence>
<comment type="caution">
    <text evidence="4">The sequence shown here is derived from an EMBL/GenBank/DDBJ whole genome shotgun (WGS) entry which is preliminary data.</text>
</comment>
<proteinExistence type="predicted"/>
<sequence length="289" mass="31656">MAANGDTYDLMHLNLEADYGLIRTSTDQAIGVLNDKLFQALLSCMAGEHFQIDVWVPSEEWFAKESHAQGLSTNNRKIVILKVDLILFGPDQARNKVATSLGGSKIYLQDPHMGLFQHPYDNPQSLDIPELPVEFQTTTETTSTGFMTEDASEAEDEVGRSREGNSSELHNLIADIDSLLEASPVHKPIIASTKNARMISTLFSYQHTITGAKSESPEGFMGGILADDMGLGKTLTTLTLIVTSIDRDGGFISQSSRQVRRVASSKASVIIVPSECKPVFYFLLRESSP</sequence>
<protein>
    <recommendedName>
        <fullName evidence="3">SNF2 N-terminal domain-containing protein</fullName>
    </recommendedName>
</protein>
<dbReference type="InterPro" id="IPR000330">
    <property type="entry name" value="SNF2_N"/>
</dbReference>
<name>A0A9N9U6Q9_9HYPO</name>
<evidence type="ECO:0000256" key="2">
    <source>
        <dbReference type="ARBA" id="ARBA00022840"/>
    </source>
</evidence>
<dbReference type="OrthoDB" id="448448at2759"/>
<feature type="domain" description="SNF2 N-terminal" evidence="3">
    <location>
        <begin position="220"/>
        <end position="274"/>
    </location>
</feature>
<dbReference type="Pfam" id="PF00176">
    <property type="entry name" value="SNF2-rel_dom"/>
    <property type="match status" value="1"/>
</dbReference>
<keyword evidence="5" id="KW-1185">Reference proteome</keyword>
<evidence type="ECO:0000256" key="1">
    <source>
        <dbReference type="ARBA" id="ARBA00022741"/>
    </source>
</evidence>
<dbReference type="EMBL" id="CABFNO020001273">
    <property type="protein sequence ID" value="CAG9975889.1"/>
    <property type="molecule type" value="Genomic_DNA"/>
</dbReference>
<dbReference type="AlphaFoldDB" id="A0A9N9U6Q9"/>
<organism evidence="4 5">
    <name type="scientific">Clonostachys byssicola</name>
    <dbReference type="NCBI Taxonomy" id="160290"/>
    <lineage>
        <taxon>Eukaryota</taxon>
        <taxon>Fungi</taxon>
        <taxon>Dikarya</taxon>
        <taxon>Ascomycota</taxon>
        <taxon>Pezizomycotina</taxon>
        <taxon>Sordariomycetes</taxon>
        <taxon>Hypocreomycetidae</taxon>
        <taxon>Hypocreales</taxon>
        <taxon>Bionectriaceae</taxon>
        <taxon>Clonostachys</taxon>
    </lineage>
</organism>
<accession>A0A9N9U6Q9</accession>
<keyword evidence="1" id="KW-0547">Nucleotide-binding</keyword>
<keyword evidence="2" id="KW-0067">ATP-binding</keyword>
<evidence type="ECO:0000313" key="4">
    <source>
        <dbReference type="EMBL" id="CAG9975889.1"/>
    </source>
</evidence>
<dbReference type="Gene3D" id="3.40.50.10810">
    <property type="entry name" value="Tandem AAA-ATPase domain"/>
    <property type="match status" value="1"/>
</dbReference>
<dbReference type="GO" id="GO:0005524">
    <property type="term" value="F:ATP binding"/>
    <property type="evidence" value="ECO:0007669"/>
    <property type="project" value="InterPro"/>
</dbReference>
<gene>
    <name evidence="4" type="ORF">CBYS24578_00013950</name>
</gene>
<dbReference type="SUPFAM" id="SSF52540">
    <property type="entry name" value="P-loop containing nucleoside triphosphate hydrolases"/>
    <property type="match status" value="1"/>
</dbReference>
<evidence type="ECO:0000259" key="3">
    <source>
        <dbReference type="Pfam" id="PF00176"/>
    </source>
</evidence>
<reference evidence="5" key="1">
    <citation type="submission" date="2019-06" db="EMBL/GenBank/DDBJ databases">
        <authorList>
            <person name="Broberg M."/>
        </authorList>
    </citation>
    <scope>NUCLEOTIDE SEQUENCE [LARGE SCALE GENOMIC DNA]</scope>
</reference>
<dbReference type="InterPro" id="IPR027417">
    <property type="entry name" value="P-loop_NTPase"/>
</dbReference>
<reference evidence="4 5" key="2">
    <citation type="submission" date="2021-10" db="EMBL/GenBank/DDBJ databases">
        <authorList>
            <person name="Piombo E."/>
        </authorList>
    </citation>
    <scope>NUCLEOTIDE SEQUENCE [LARGE SCALE GENOMIC DNA]</scope>
</reference>
<dbReference type="Proteomes" id="UP000754883">
    <property type="component" value="Unassembled WGS sequence"/>
</dbReference>